<keyword evidence="2" id="KW-1185">Reference proteome</keyword>
<dbReference type="AlphaFoldDB" id="A0A1G8ANS1"/>
<evidence type="ECO:0000313" key="2">
    <source>
        <dbReference type="Proteomes" id="UP000198748"/>
    </source>
</evidence>
<dbReference type="RefSeq" id="WP_090157570.1">
    <property type="nucleotide sequence ID" value="NZ_FNAN01000031.1"/>
</dbReference>
<dbReference type="OrthoDB" id="957194at2"/>
<organism evidence="1 2">
    <name type="scientific">Dyadobacter soli</name>
    <dbReference type="NCBI Taxonomy" id="659014"/>
    <lineage>
        <taxon>Bacteria</taxon>
        <taxon>Pseudomonadati</taxon>
        <taxon>Bacteroidota</taxon>
        <taxon>Cytophagia</taxon>
        <taxon>Cytophagales</taxon>
        <taxon>Spirosomataceae</taxon>
        <taxon>Dyadobacter</taxon>
    </lineage>
</organism>
<protein>
    <submittedName>
        <fullName evidence="1">Uncharacterized protein</fullName>
    </submittedName>
</protein>
<gene>
    <name evidence="1" type="ORF">SAMN04487996_13138</name>
</gene>
<evidence type="ECO:0000313" key="1">
    <source>
        <dbReference type="EMBL" id="SDH22503.1"/>
    </source>
</evidence>
<dbReference type="STRING" id="659014.SAMN04487996_13138"/>
<name>A0A1G8ANS1_9BACT</name>
<reference evidence="2" key="1">
    <citation type="submission" date="2016-10" db="EMBL/GenBank/DDBJ databases">
        <authorList>
            <person name="Varghese N."/>
            <person name="Submissions S."/>
        </authorList>
    </citation>
    <scope>NUCLEOTIDE SEQUENCE [LARGE SCALE GENOMIC DNA]</scope>
    <source>
        <strain evidence="2">DSM 25329</strain>
    </source>
</reference>
<sequence length="124" mass="13651">MAVIDIPSIDNLGEQEETLGTADDIREEVVLDIMQQEIVGSMVKIEFETSLGLCTGHYLSTELGHEEINLEAASFERLRQLFPACNGAFVHPGNRDWVEVSLAEVTGGLPEYKIYTRLVTGGIV</sequence>
<accession>A0A1G8ANS1</accession>
<proteinExistence type="predicted"/>
<dbReference type="Proteomes" id="UP000198748">
    <property type="component" value="Unassembled WGS sequence"/>
</dbReference>
<dbReference type="EMBL" id="FNAN01000031">
    <property type="protein sequence ID" value="SDH22503.1"/>
    <property type="molecule type" value="Genomic_DNA"/>
</dbReference>